<dbReference type="PANTHER" id="PTHR32182:SF25">
    <property type="entry name" value="SLR1056 PROTEIN"/>
    <property type="match status" value="1"/>
</dbReference>
<accession>A0ABS7H0T4</accession>
<dbReference type="InterPro" id="IPR003959">
    <property type="entry name" value="ATPase_AAA_core"/>
</dbReference>
<evidence type="ECO:0000313" key="5">
    <source>
        <dbReference type="Proteomes" id="UP000717752"/>
    </source>
</evidence>
<dbReference type="EMBL" id="JAEUAK010000011">
    <property type="protein sequence ID" value="MBW9055482.1"/>
    <property type="molecule type" value="Genomic_DNA"/>
</dbReference>
<feature type="coiled-coil region" evidence="1">
    <location>
        <begin position="598"/>
        <end position="638"/>
    </location>
</feature>
<dbReference type="Gene3D" id="3.40.50.300">
    <property type="entry name" value="P-loop containing nucleotide triphosphate hydrolases"/>
    <property type="match status" value="2"/>
</dbReference>
<evidence type="ECO:0000259" key="3">
    <source>
        <dbReference type="Pfam" id="PF13304"/>
    </source>
</evidence>
<dbReference type="Proteomes" id="UP000717752">
    <property type="component" value="Unassembled WGS sequence"/>
</dbReference>
<dbReference type="SUPFAM" id="SSF52540">
    <property type="entry name" value="P-loop containing nucleoside triphosphate hydrolases"/>
    <property type="match status" value="1"/>
</dbReference>
<dbReference type="InterPro" id="IPR027417">
    <property type="entry name" value="P-loop_NTPase"/>
</dbReference>
<evidence type="ECO:0000256" key="1">
    <source>
        <dbReference type="SAM" id="Coils"/>
    </source>
</evidence>
<dbReference type="RefSeq" id="WP_220336803.1">
    <property type="nucleotide sequence ID" value="NZ_JAEUAK010000011.1"/>
</dbReference>
<comment type="caution">
    <text evidence="4">The sequence shown here is derived from an EMBL/GenBank/DDBJ whole genome shotgun (WGS) entry which is preliminary data.</text>
</comment>
<feature type="domain" description="ATPase AAA-type core" evidence="3">
    <location>
        <begin position="307"/>
        <end position="382"/>
    </location>
</feature>
<dbReference type="PANTHER" id="PTHR32182">
    <property type="entry name" value="DNA REPLICATION AND REPAIR PROTEIN RECF"/>
    <property type="match status" value="1"/>
</dbReference>
<reference evidence="4 5" key="1">
    <citation type="journal article" date="2021" name="MBio">
        <title>Poor Competitiveness of Bradyrhizobium in Pigeon Pea Root Colonization in Indian Soils.</title>
        <authorList>
            <person name="Chalasani D."/>
            <person name="Basu A."/>
            <person name="Pullabhotla S.V.S.R.N."/>
            <person name="Jorrin B."/>
            <person name="Neal A.L."/>
            <person name="Poole P.S."/>
            <person name="Podile A.R."/>
            <person name="Tkacz A."/>
        </authorList>
    </citation>
    <scope>NUCLEOTIDE SEQUENCE [LARGE SCALE GENOMIC DNA]</scope>
    <source>
        <strain evidence="4 5">HU56</strain>
    </source>
</reference>
<keyword evidence="5" id="KW-1185">Reference proteome</keyword>
<dbReference type="Pfam" id="PF13304">
    <property type="entry name" value="AAA_21"/>
    <property type="match status" value="1"/>
</dbReference>
<sequence length="699" mass="78561">MRIDTLLISNFRGIEKAEIRNAGDTVIIAGQNGSGKSCVFDAIRLLKSVYGGYHQNEWQNWFGEFQVNPNSRAEDLKSFFNDPSRPVLIDCFFKLRDDEKAFINANAPSLLEESIWRMLLPEAFQWGGFRMAMFSAQFRERQPEVAEQVAAQLPELLQELRQETVVGHVEMQPGGKLQLSGSRLLSAVFSNFRPKDLGVIDYHGAQRHYGREAVQGINLNLEQNSQNYSQHALYNYSNKYANVKSEMAAGFVRELLAEKAGTENATAAGLTETLKELFVTFFPGKEFLGPKPTIDGRLEFPVRTGNGNLHDLDELSAGEKEILYGYLRIRSSAPKNSIILLDEPELHLNPRLIRNLPEFYRKHLGESLNNQLWLVTHSDALLREAVGKPGFNVFHMYPCGQDNGEGQLRELKASEDLDLAMADLVGDLAAYRPDGTAILFEGGGDTDFDQSIVARLFAKEVAGINLLSGSNKARVEALHDVLNRAYSKGDLPIRFFAITDRDSDNIATPKGLRRYQWDVYHIENYLLEPSFVAAAVNSVDHTRSIDTETALDGLRAAARKVVPRLLRQRMRDYVNSQMVQCIDLRFDPAAEEVVAPIAEAAQRSLERLKERSENQLTKELLSKKQEEWKSEIEEAFANGRWKSLLPGREILKMFVNDQRLAIAYDALRNLIVSKMVDAGFKPLGMKSVISEIVGASTKA</sequence>
<gene>
    <name evidence="4" type="ORF">JNB85_24040</name>
</gene>
<dbReference type="Pfam" id="PF13175">
    <property type="entry name" value="AAA_15"/>
    <property type="match status" value="1"/>
</dbReference>
<evidence type="ECO:0000313" key="4">
    <source>
        <dbReference type="EMBL" id="MBW9055482.1"/>
    </source>
</evidence>
<dbReference type="InterPro" id="IPR041685">
    <property type="entry name" value="AAA_GajA/Old/RecF-like"/>
</dbReference>
<organism evidence="4 5">
    <name type="scientific">Rhizobium mesosinicum</name>
    <dbReference type="NCBI Taxonomy" id="335017"/>
    <lineage>
        <taxon>Bacteria</taxon>
        <taxon>Pseudomonadati</taxon>
        <taxon>Pseudomonadota</taxon>
        <taxon>Alphaproteobacteria</taxon>
        <taxon>Hyphomicrobiales</taxon>
        <taxon>Rhizobiaceae</taxon>
        <taxon>Rhizobium/Agrobacterium group</taxon>
        <taxon>Rhizobium</taxon>
    </lineage>
</organism>
<name>A0ABS7H0T4_9HYPH</name>
<evidence type="ECO:0000259" key="2">
    <source>
        <dbReference type="Pfam" id="PF13175"/>
    </source>
</evidence>
<feature type="domain" description="Endonuclease GajA/Old nuclease/RecF-like AAA" evidence="2">
    <location>
        <begin position="1"/>
        <end position="139"/>
    </location>
</feature>
<keyword evidence="1" id="KW-0175">Coiled coil</keyword>
<protein>
    <submittedName>
        <fullName evidence="4">AAA family ATPase</fullName>
    </submittedName>
</protein>
<proteinExistence type="predicted"/>